<accession>A0AAD5WA25</accession>
<keyword evidence="5" id="KW-0943">RNA-mediated gene silencing</keyword>
<dbReference type="InterPro" id="IPR032472">
    <property type="entry name" value="ArgoL2"/>
</dbReference>
<evidence type="ECO:0000256" key="4">
    <source>
        <dbReference type="ARBA" id="ARBA00022833"/>
    </source>
</evidence>
<evidence type="ECO:0000313" key="10">
    <source>
        <dbReference type="Proteomes" id="UP001210211"/>
    </source>
</evidence>
<dbReference type="InterPro" id="IPR003100">
    <property type="entry name" value="PAZ_dom"/>
</dbReference>
<keyword evidence="3" id="KW-0863">Zinc-finger</keyword>
<dbReference type="SMART" id="SM01163">
    <property type="entry name" value="DUF1785"/>
    <property type="match status" value="1"/>
</dbReference>
<comment type="similarity">
    <text evidence="1">Belongs to the argonaute family. Ago subfamily.</text>
</comment>
<dbReference type="CDD" id="cd02846">
    <property type="entry name" value="PAZ_argonaute_like"/>
    <property type="match status" value="1"/>
</dbReference>
<dbReference type="GO" id="GO:0003723">
    <property type="term" value="F:RNA binding"/>
    <property type="evidence" value="ECO:0007669"/>
    <property type="project" value="InterPro"/>
</dbReference>
<proteinExistence type="inferred from homology"/>
<dbReference type="Proteomes" id="UP001210211">
    <property type="component" value="Unassembled WGS sequence"/>
</dbReference>
<gene>
    <name evidence="9" type="ORF">LUZ61_013768</name>
</gene>
<dbReference type="EMBL" id="JAMRDG010000002">
    <property type="protein sequence ID" value="KAJ3684604.1"/>
    <property type="molecule type" value="Genomic_DNA"/>
</dbReference>
<dbReference type="Pfam" id="PF02171">
    <property type="entry name" value="Piwi"/>
    <property type="match status" value="1"/>
</dbReference>
<dbReference type="GO" id="GO:0008270">
    <property type="term" value="F:zinc ion binding"/>
    <property type="evidence" value="ECO:0007669"/>
    <property type="project" value="UniProtKB-KW"/>
</dbReference>
<dbReference type="SUPFAM" id="SSF57903">
    <property type="entry name" value="FYVE/PHD zinc finger"/>
    <property type="match status" value="1"/>
</dbReference>
<evidence type="ECO:0000259" key="8">
    <source>
        <dbReference type="PROSITE" id="PS50822"/>
    </source>
</evidence>
<dbReference type="SMART" id="SM00950">
    <property type="entry name" value="Piwi"/>
    <property type="match status" value="1"/>
</dbReference>
<evidence type="ECO:0000313" key="9">
    <source>
        <dbReference type="EMBL" id="KAJ3684604.1"/>
    </source>
</evidence>
<dbReference type="Gene3D" id="3.30.420.10">
    <property type="entry name" value="Ribonuclease H-like superfamily/Ribonuclease H"/>
    <property type="match status" value="1"/>
</dbReference>
<keyword evidence="4" id="KW-0862">Zinc</keyword>
<comment type="caution">
    <text evidence="9">The sequence shown here is derived from an EMBL/GenBank/DDBJ whole genome shotgun (WGS) entry which is preliminary data.</text>
</comment>
<dbReference type="InterPro" id="IPR014811">
    <property type="entry name" value="ArgoL1"/>
</dbReference>
<dbReference type="Pfam" id="PF02170">
    <property type="entry name" value="PAZ"/>
    <property type="match status" value="1"/>
</dbReference>
<protein>
    <submittedName>
        <fullName evidence="9">Uncharacterized protein</fullName>
    </submittedName>
</protein>
<evidence type="ECO:0000256" key="3">
    <source>
        <dbReference type="ARBA" id="ARBA00022771"/>
    </source>
</evidence>
<dbReference type="PROSITE" id="PS01359">
    <property type="entry name" value="ZF_PHD_1"/>
    <property type="match status" value="1"/>
</dbReference>
<dbReference type="SUPFAM" id="SSF101690">
    <property type="entry name" value="PAZ domain"/>
    <property type="match status" value="1"/>
</dbReference>
<organism evidence="9 10">
    <name type="scientific">Rhynchospora tenuis</name>
    <dbReference type="NCBI Taxonomy" id="198213"/>
    <lineage>
        <taxon>Eukaryota</taxon>
        <taxon>Viridiplantae</taxon>
        <taxon>Streptophyta</taxon>
        <taxon>Embryophyta</taxon>
        <taxon>Tracheophyta</taxon>
        <taxon>Spermatophyta</taxon>
        <taxon>Magnoliopsida</taxon>
        <taxon>Liliopsida</taxon>
        <taxon>Poales</taxon>
        <taxon>Cyperaceae</taxon>
        <taxon>Cyperoideae</taxon>
        <taxon>Rhynchosporeae</taxon>
        <taxon>Rhynchospora</taxon>
    </lineage>
</organism>
<dbReference type="SUPFAM" id="SSF53098">
    <property type="entry name" value="Ribonuclease H-like"/>
    <property type="match status" value="1"/>
</dbReference>
<dbReference type="PANTHER" id="PTHR22891">
    <property type="entry name" value="EUKARYOTIC TRANSLATION INITIATION FACTOR 2C"/>
    <property type="match status" value="1"/>
</dbReference>
<keyword evidence="2" id="KW-0479">Metal-binding</keyword>
<name>A0AAD5WA25_9POAL</name>
<dbReference type="InterPro" id="IPR032474">
    <property type="entry name" value="Argonaute_N"/>
</dbReference>
<dbReference type="InterPro" id="IPR036085">
    <property type="entry name" value="PAZ_dom_sf"/>
</dbReference>
<dbReference type="Pfam" id="PF08699">
    <property type="entry name" value="ArgoL1"/>
    <property type="match status" value="1"/>
</dbReference>
<dbReference type="InterPro" id="IPR012337">
    <property type="entry name" value="RNaseH-like_sf"/>
</dbReference>
<dbReference type="InterPro" id="IPR036397">
    <property type="entry name" value="RNaseH_sf"/>
</dbReference>
<dbReference type="InterPro" id="IPR011011">
    <property type="entry name" value="Znf_FYVE_PHD"/>
</dbReference>
<feature type="region of interest" description="Disordered" evidence="6">
    <location>
        <begin position="263"/>
        <end position="282"/>
    </location>
</feature>
<feature type="domain" description="PAZ" evidence="7">
    <location>
        <begin position="396"/>
        <end position="509"/>
    </location>
</feature>
<keyword evidence="10" id="KW-1185">Reference proteome</keyword>
<feature type="domain" description="Piwi" evidence="8">
    <location>
        <begin position="679"/>
        <end position="992"/>
    </location>
</feature>
<dbReference type="GO" id="GO:0031047">
    <property type="term" value="P:regulatory ncRNA-mediated gene silencing"/>
    <property type="evidence" value="ECO:0007669"/>
    <property type="project" value="UniProtKB-KW"/>
</dbReference>
<evidence type="ECO:0000256" key="6">
    <source>
        <dbReference type="SAM" id="MobiDB-lite"/>
    </source>
</evidence>
<evidence type="ECO:0000256" key="2">
    <source>
        <dbReference type="ARBA" id="ARBA00022723"/>
    </source>
</evidence>
<dbReference type="InterPro" id="IPR045246">
    <property type="entry name" value="Piwi_ago-like"/>
</dbReference>
<dbReference type="Gene3D" id="3.40.50.2300">
    <property type="match status" value="1"/>
</dbReference>
<reference evidence="9 10" key="1">
    <citation type="journal article" date="2022" name="Cell">
        <title>Repeat-based holocentromeres influence genome architecture and karyotype evolution.</title>
        <authorList>
            <person name="Hofstatter P.G."/>
            <person name="Thangavel G."/>
            <person name="Lux T."/>
            <person name="Neumann P."/>
            <person name="Vondrak T."/>
            <person name="Novak P."/>
            <person name="Zhang M."/>
            <person name="Costa L."/>
            <person name="Castellani M."/>
            <person name="Scott A."/>
            <person name="Toegelov H."/>
            <person name="Fuchs J."/>
            <person name="Mata-Sucre Y."/>
            <person name="Dias Y."/>
            <person name="Vanzela A.L.L."/>
            <person name="Huettel B."/>
            <person name="Almeida C.C.S."/>
            <person name="Simkova H."/>
            <person name="Souza G."/>
            <person name="Pedrosa-Harand A."/>
            <person name="Macas J."/>
            <person name="Mayer K.F.X."/>
            <person name="Houben A."/>
            <person name="Marques A."/>
        </authorList>
    </citation>
    <scope>NUCLEOTIDE SEQUENCE [LARGE SCALE GENOMIC DNA]</scope>
    <source>
        <strain evidence="9">RhyTen1mFocal</strain>
    </source>
</reference>
<dbReference type="Pfam" id="PF16488">
    <property type="entry name" value="ArgoL2"/>
    <property type="match status" value="1"/>
</dbReference>
<evidence type="ECO:0000256" key="1">
    <source>
        <dbReference type="ARBA" id="ARBA00008201"/>
    </source>
</evidence>
<dbReference type="Pfam" id="PF16486">
    <property type="entry name" value="ArgoN"/>
    <property type="match status" value="1"/>
</dbReference>
<dbReference type="PROSITE" id="PS50821">
    <property type="entry name" value="PAZ"/>
    <property type="match status" value="1"/>
</dbReference>
<evidence type="ECO:0000259" key="7">
    <source>
        <dbReference type="PROSITE" id="PS50821"/>
    </source>
</evidence>
<dbReference type="FunFam" id="3.30.420.10:FF:000091">
    <property type="entry name" value="Protein argonaute 3"/>
    <property type="match status" value="1"/>
</dbReference>
<dbReference type="CDD" id="cd04657">
    <property type="entry name" value="Piwi_ago-like"/>
    <property type="match status" value="1"/>
</dbReference>
<dbReference type="AlphaFoldDB" id="A0AAD5WA25"/>
<dbReference type="InterPro" id="IPR003165">
    <property type="entry name" value="Piwi"/>
</dbReference>
<evidence type="ECO:0000256" key="5">
    <source>
        <dbReference type="ARBA" id="ARBA00023158"/>
    </source>
</evidence>
<dbReference type="Gene3D" id="2.170.260.10">
    <property type="entry name" value="paz domain"/>
    <property type="match status" value="1"/>
</dbReference>
<dbReference type="InterPro" id="IPR019786">
    <property type="entry name" value="Zinc_finger_PHD-type_CS"/>
</dbReference>
<dbReference type="PROSITE" id="PS50822">
    <property type="entry name" value="PIWI"/>
    <property type="match status" value="1"/>
</dbReference>
<sequence>MATVCYKCGAVGFADLLVYCSLCHETAQHQYCLETIPGFDEEIQWACEDCNLGVVMSKCFENCQGDDIDLLASPSVHSHEERDRHLVPNENNAIISNHLCDKDLHIVRSEHGPNLQSDDVQKLKGHGKTNKRAMISKQIAEAYVDPLRNESAVHPNMILATRPGTGNRGWPINILSNHFDVKFRSTDQYFYHYCVLVKDENDSPIVGKEILREVIDKMMQTYHSELGGKELAYDGERALFTLGHLPQNEFAFDVELENLLSGRMMSSPGRSPGGDNPEGSDCKRLRKSYSTTKFKVELKFNMKIPMSAIAQDMKGHESENAQEALQVLDIIMRQHSAAQGFLLAHRSFFHNNPSNLIDLGGGVMGCHGFHCSFCTTQSGLSLNIDVPNIMIVKPGPLIGFLMANQNIDNPNQIDWQKAKRVLKNLRIRVRPSDQEHEIVGLSDLPCRDQTFIQKQRNEDGEVGTEREVTISQYYKEKNVDLQYDNFPCIIVGKPRRPTFFPLELCHLVLQCYTNALNSSQRASLVQKSWQKPQERMNILYDALKRSNYDSEPMLRACGISVSPTFTKVFGRILQAPKLKTGNDEFFPRDGCWNFNNKKLIRPCHVDKWAVVNFSALSILYVRKLVWDLIRCGDMMGVKIDSPFDIFEEGRNMRGTAPNLRVDEMFKHLLKAEFHSVPRFLLCILSERKDSDIYGPWKRKCLVDFGIVTQCFAPPSRVNDQYLTNLILKINAKLGGMNSLLQVEDSSSIPLISKIPTIILGMVVTRGSPGQSDRPSIAAVVSSMQWPLISKYRASVHAQSPRLEMIDSLFKPNVTDDGPSKDEGIIKELLLDFYTSSGKRKPNQIIIFRDGVNESQFNQVLNVELDQIMAACKFLDKNWNPKFAIIVAQTNQHTRFFIPNDFKNVPPGTIIDKNVCHPRNYDFYLCLHKDATGTSMPTHYHVLLDQIGFTPDDLQELVHLLCYVNQRSTTSISVVAPIFYAQLAATQVGQFMNFDDYQSDISFSQGGQSSEGCAELPRLHERVRSSMFFC</sequence>